<evidence type="ECO:0000259" key="2">
    <source>
        <dbReference type="PROSITE" id="PS50234"/>
    </source>
</evidence>
<dbReference type="eggNOG" id="COG2304">
    <property type="taxonomic scope" value="Bacteria"/>
</dbReference>
<sequence>MKRLCAILACCALLVGLAALPAAAKPRQITKAKPETTDILFILDESGSMFGLSSDTIGGYNSFIEKQKKEPGEARLTTVLFNSTYRVLGSQVDLKRVPLLTSREYSPTSTTALYDAVGRAVSDLKKSLQEEGRASEKVIVLIVTDGQENSSVEFRLSQVQKLIADCRKSGWEFVYMGANVESAKEASSIGISRKNAMDFAPSANGLQNVFDSAQEAVKNFRSTGDVGKWQQYDDSKPVKP</sequence>
<keyword evidence="4" id="KW-1185">Reference proteome</keyword>
<dbReference type="EMBL" id="CM001376">
    <property type="protein sequence ID" value="EHM13820.1"/>
    <property type="molecule type" value="Genomic_DNA"/>
</dbReference>
<feature type="signal peptide" evidence="1">
    <location>
        <begin position="1"/>
        <end position="24"/>
    </location>
</feature>
<dbReference type="Gene3D" id="3.40.50.410">
    <property type="entry name" value="von Willebrand factor, type A domain"/>
    <property type="match status" value="1"/>
</dbReference>
<feature type="chain" id="PRO_5003541908" evidence="1">
    <location>
        <begin position="25"/>
        <end position="240"/>
    </location>
</feature>
<protein>
    <submittedName>
        <fullName evidence="3">von Willebrand factor type A-like protein</fullName>
    </submittedName>
</protein>
<dbReference type="PROSITE" id="PS50234">
    <property type="entry name" value="VWFA"/>
    <property type="match status" value="1"/>
</dbReference>
<dbReference type="InterPro" id="IPR036465">
    <property type="entry name" value="vWFA_dom_sf"/>
</dbReference>
<organism evidence="3 4">
    <name type="scientific">Jonquetella anthropi DSM 22815</name>
    <dbReference type="NCBI Taxonomy" id="885272"/>
    <lineage>
        <taxon>Bacteria</taxon>
        <taxon>Thermotogati</taxon>
        <taxon>Synergistota</taxon>
        <taxon>Synergistia</taxon>
        <taxon>Synergistales</taxon>
        <taxon>Dethiosulfovibrionaceae</taxon>
        <taxon>Jonquetella</taxon>
    </lineage>
</organism>
<gene>
    <name evidence="3" type="ORF">JonanDRAFT_1456</name>
</gene>
<dbReference type="Proteomes" id="UP000003806">
    <property type="component" value="Chromosome"/>
</dbReference>
<evidence type="ECO:0000256" key="1">
    <source>
        <dbReference type="SAM" id="SignalP"/>
    </source>
</evidence>
<dbReference type="Pfam" id="PF00092">
    <property type="entry name" value="VWA"/>
    <property type="match status" value="1"/>
</dbReference>
<dbReference type="OrthoDB" id="9790144at2"/>
<dbReference type="CDD" id="cd00198">
    <property type="entry name" value="vWFA"/>
    <property type="match status" value="1"/>
</dbReference>
<dbReference type="RefSeq" id="WP_008519576.1">
    <property type="nucleotide sequence ID" value="NZ_CM001376.1"/>
</dbReference>
<evidence type="ECO:0000313" key="4">
    <source>
        <dbReference type="Proteomes" id="UP000003806"/>
    </source>
</evidence>
<dbReference type="AlphaFoldDB" id="H0UIZ3"/>
<dbReference type="SUPFAM" id="SSF53300">
    <property type="entry name" value="vWA-like"/>
    <property type="match status" value="1"/>
</dbReference>
<dbReference type="STRING" id="885272.JonanDRAFT_1456"/>
<accession>H0UIZ3</accession>
<proteinExistence type="predicted"/>
<feature type="domain" description="VWFA" evidence="2">
    <location>
        <begin position="38"/>
        <end position="213"/>
    </location>
</feature>
<dbReference type="InterPro" id="IPR002035">
    <property type="entry name" value="VWF_A"/>
</dbReference>
<keyword evidence="1" id="KW-0732">Signal</keyword>
<evidence type="ECO:0000313" key="3">
    <source>
        <dbReference type="EMBL" id="EHM13820.1"/>
    </source>
</evidence>
<reference evidence="3 4" key="1">
    <citation type="submission" date="2011-11" db="EMBL/GenBank/DDBJ databases">
        <title>The Noncontiguous Finished genome of Jonquetella anthropi DSM 22815.</title>
        <authorList>
            <consortium name="US DOE Joint Genome Institute (JGI-PGF)"/>
            <person name="Lucas S."/>
            <person name="Copeland A."/>
            <person name="Lapidus A."/>
            <person name="Glavina del Rio T."/>
            <person name="Dalin E."/>
            <person name="Tice H."/>
            <person name="Bruce D."/>
            <person name="Goodwin L."/>
            <person name="Pitluck S."/>
            <person name="Peters L."/>
            <person name="Mikhailova N."/>
            <person name="Held B."/>
            <person name="Kyrpides N."/>
            <person name="Mavromatis K."/>
            <person name="Ivanova N."/>
            <person name="Markowitz V."/>
            <person name="Cheng J.-F."/>
            <person name="Hugenholtz P."/>
            <person name="Woyke T."/>
            <person name="Wu D."/>
            <person name="Gronow S."/>
            <person name="Wellnitz S."/>
            <person name="Brambilla E."/>
            <person name="Klenk H.-P."/>
            <person name="Eisen J.A."/>
        </authorList>
    </citation>
    <scope>NUCLEOTIDE SEQUENCE [LARGE SCALE GENOMIC DNA]</scope>
    <source>
        <strain evidence="3 4">DSM 22815</strain>
    </source>
</reference>
<dbReference type="HOGENOM" id="CLU_080398_1_0_0"/>
<name>H0UIZ3_9BACT</name>